<evidence type="ECO:0000256" key="7">
    <source>
        <dbReference type="ARBA" id="ARBA00035136"/>
    </source>
</evidence>
<dbReference type="InterPro" id="IPR002583">
    <property type="entry name" value="Ribosomal_bS20"/>
</dbReference>
<evidence type="ECO:0000256" key="1">
    <source>
        <dbReference type="ARBA" id="ARBA00003134"/>
    </source>
</evidence>
<comment type="function">
    <text evidence="1 8">Binds directly to 16S ribosomal RNA.</text>
</comment>
<dbReference type="SUPFAM" id="SSF46992">
    <property type="entry name" value="Ribosomal protein S20"/>
    <property type="match status" value="1"/>
</dbReference>
<keyword evidence="3 8" id="KW-0699">rRNA-binding</keyword>
<dbReference type="Pfam" id="PF01649">
    <property type="entry name" value="Ribosomal_S20p"/>
    <property type="match status" value="1"/>
</dbReference>
<dbReference type="GO" id="GO:0003735">
    <property type="term" value="F:structural constituent of ribosome"/>
    <property type="evidence" value="ECO:0007669"/>
    <property type="project" value="InterPro"/>
</dbReference>
<name>A0A316A570_SEDFL</name>
<gene>
    <name evidence="8" type="primary">rpsT</name>
    <name evidence="9" type="ORF">BC781_1011296</name>
</gene>
<evidence type="ECO:0000256" key="8">
    <source>
        <dbReference type="HAMAP-Rule" id="MF_00500"/>
    </source>
</evidence>
<dbReference type="PANTHER" id="PTHR33398:SF1">
    <property type="entry name" value="SMALL RIBOSOMAL SUBUNIT PROTEIN BS20C"/>
    <property type="match status" value="1"/>
</dbReference>
<keyword evidence="6 8" id="KW-0687">Ribonucleoprotein</keyword>
<dbReference type="EMBL" id="QGDO01000001">
    <property type="protein sequence ID" value="PWJ44907.1"/>
    <property type="molecule type" value="Genomic_DNA"/>
</dbReference>
<reference evidence="9 10" key="1">
    <citation type="submission" date="2018-03" db="EMBL/GenBank/DDBJ databases">
        <title>Genomic Encyclopedia of Archaeal and Bacterial Type Strains, Phase II (KMG-II): from individual species to whole genera.</title>
        <authorList>
            <person name="Goeker M."/>
        </authorList>
    </citation>
    <scope>NUCLEOTIDE SEQUENCE [LARGE SCALE GENOMIC DNA]</scope>
    <source>
        <strain evidence="9 10">DSM 28229</strain>
    </source>
</reference>
<dbReference type="Gene3D" id="1.20.58.110">
    <property type="entry name" value="Ribosomal protein S20"/>
    <property type="match status" value="1"/>
</dbReference>
<evidence type="ECO:0000256" key="2">
    <source>
        <dbReference type="ARBA" id="ARBA00007634"/>
    </source>
</evidence>
<evidence type="ECO:0000256" key="3">
    <source>
        <dbReference type="ARBA" id="ARBA00022730"/>
    </source>
</evidence>
<comment type="caution">
    <text evidence="9">The sequence shown here is derived from an EMBL/GenBank/DDBJ whole genome shotgun (WGS) entry which is preliminary data.</text>
</comment>
<keyword evidence="10" id="KW-1185">Reference proteome</keyword>
<dbReference type="HAMAP" id="MF_00500">
    <property type="entry name" value="Ribosomal_bS20"/>
    <property type="match status" value="1"/>
</dbReference>
<dbReference type="NCBIfam" id="TIGR00029">
    <property type="entry name" value="S20"/>
    <property type="match status" value="1"/>
</dbReference>
<dbReference type="PANTHER" id="PTHR33398">
    <property type="entry name" value="30S RIBOSOMAL PROTEIN S20"/>
    <property type="match status" value="1"/>
</dbReference>
<dbReference type="GO" id="GO:0005829">
    <property type="term" value="C:cytosol"/>
    <property type="evidence" value="ECO:0007669"/>
    <property type="project" value="TreeGrafter"/>
</dbReference>
<dbReference type="OrthoDB" id="9808392at2"/>
<comment type="similarity">
    <text evidence="2 8">Belongs to the bacterial ribosomal protein bS20 family.</text>
</comment>
<keyword evidence="5 8" id="KW-0689">Ribosomal protein</keyword>
<sequence>MANHKSAKKRIRSSQAKRLRNRYQLKTTRTFIKRLRATSDRTEAEDMFKKVSSMIDKLAKRNIIHANNAANKKSKLAKHVNSL</sequence>
<dbReference type="AlphaFoldDB" id="A0A316A570"/>
<dbReference type="Proteomes" id="UP000245535">
    <property type="component" value="Unassembled WGS sequence"/>
</dbReference>
<protein>
    <recommendedName>
        <fullName evidence="7 8">Small ribosomal subunit protein bS20</fullName>
    </recommendedName>
</protein>
<organism evidence="9 10">
    <name type="scientific">Sediminitomix flava</name>
    <dbReference type="NCBI Taxonomy" id="379075"/>
    <lineage>
        <taxon>Bacteria</taxon>
        <taxon>Pseudomonadati</taxon>
        <taxon>Bacteroidota</taxon>
        <taxon>Cytophagia</taxon>
        <taxon>Cytophagales</taxon>
        <taxon>Flammeovirgaceae</taxon>
        <taxon>Sediminitomix</taxon>
    </lineage>
</organism>
<proteinExistence type="inferred from homology"/>
<dbReference type="GO" id="GO:0006412">
    <property type="term" value="P:translation"/>
    <property type="evidence" value="ECO:0007669"/>
    <property type="project" value="UniProtKB-UniRule"/>
</dbReference>
<keyword evidence="4 8" id="KW-0694">RNA-binding</keyword>
<evidence type="ECO:0000256" key="4">
    <source>
        <dbReference type="ARBA" id="ARBA00022884"/>
    </source>
</evidence>
<dbReference type="GO" id="GO:0015935">
    <property type="term" value="C:small ribosomal subunit"/>
    <property type="evidence" value="ECO:0007669"/>
    <property type="project" value="TreeGrafter"/>
</dbReference>
<evidence type="ECO:0000256" key="6">
    <source>
        <dbReference type="ARBA" id="ARBA00023274"/>
    </source>
</evidence>
<dbReference type="RefSeq" id="WP_109616370.1">
    <property type="nucleotide sequence ID" value="NZ_QGDO01000001.1"/>
</dbReference>
<evidence type="ECO:0000313" key="9">
    <source>
        <dbReference type="EMBL" id="PWJ44907.1"/>
    </source>
</evidence>
<accession>A0A316A570</accession>
<dbReference type="InterPro" id="IPR036510">
    <property type="entry name" value="Ribosomal_bS20_sf"/>
</dbReference>
<evidence type="ECO:0000313" key="10">
    <source>
        <dbReference type="Proteomes" id="UP000245535"/>
    </source>
</evidence>
<dbReference type="GO" id="GO:0070181">
    <property type="term" value="F:small ribosomal subunit rRNA binding"/>
    <property type="evidence" value="ECO:0007669"/>
    <property type="project" value="TreeGrafter"/>
</dbReference>
<evidence type="ECO:0000256" key="5">
    <source>
        <dbReference type="ARBA" id="ARBA00022980"/>
    </source>
</evidence>